<sequence>MTDRQIFSQKSSFQDASPAWCSPSLRSTPAHTNWMCIVVCVLFSSISLQAMTRQTFADQLTETKTVASPVTGSIWFDDDAGELIPVEVSDQQTDTDNRDSRWTGVSRNKAKPAPAAPAAGANGGFTIARLIGWLMLAGLLVGIVSLLAWVFANSDFDFTPGNVEQSLLTGEQLDRQTRQRMEHLPEALRDTSVNPRAQAERLMESGQYNEAVIYLYGHQLLLLDRVHWLRLARGKTNSRYVRETKRTQPDAGNRLQQTVSAFERAYFGRHKISKDEFQRLWQTNAVLEQEIQAADSVRKPGAA</sequence>
<protein>
    <recommendedName>
        <fullName evidence="3">Protein-glutamine gamma-glutamyltransferase-like C-terminal domain-containing protein</fullName>
    </recommendedName>
</protein>
<dbReference type="Proteomes" id="UP000006222">
    <property type="component" value="Unassembled WGS sequence"/>
</dbReference>
<keyword evidence="2" id="KW-1133">Transmembrane helix</keyword>
<name>F2ARW6_RHOBT</name>
<accession>F2ARW6</accession>
<comment type="caution">
    <text evidence="4">The sequence shown here is derived from an EMBL/GenBank/DDBJ whole genome shotgun (WGS) entry which is preliminary data.</text>
</comment>
<evidence type="ECO:0000256" key="1">
    <source>
        <dbReference type="SAM" id="MobiDB-lite"/>
    </source>
</evidence>
<evidence type="ECO:0000256" key="2">
    <source>
        <dbReference type="SAM" id="Phobius"/>
    </source>
</evidence>
<gene>
    <name evidence="4" type="ORF">RBWH47_04380</name>
</gene>
<evidence type="ECO:0000313" key="5">
    <source>
        <dbReference type="Proteomes" id="UP000006222"/>
    </source>
</evidence>
<organism evidence="4 5">
    <name type="scientific">Rhodopirellula baltica WH47</name>
    <dbReference type="NCBI Taxonomy" id="991778"/>
    <lineage>
        <taxon>Bacteria</taxon>
        <taxon>Pseudomonadati</taxon>
        <taxon>Planctomycetota</taxon>
        <taxon>Planctomycetia</taxon>
        <taxon>Pirellulales</taxon>
        <taxon>Pirellulaceae</taxon>
        <taxon>Rhodopirellula</taxon>
    </lineage>
</organism>
<feature type="transmembrane region" description="Helical" evidence="2">
    <location>
        <begin position="130"/>
        <end position="152"/>
    </location>
</feature>
<dbReference type="EMBL" id="AFAR01000133">
    <property type="protein sequence ID" value="EGF27616.1"/>
    <property type="molecule type" value="Genomic_DNA"/>
</dbReference>
<feature type="domain" description="Protein-glutamine gamma-glutamyltransferase-like C-terminal" evidence="3">
    <location>
        <begin position="216"/>
        <end position="282"/>
    </location>
</feature>
<proteinExistence type="predicted"/>
<evidence type="ECO:0000313" key="4">
    <source>
        <dbReference type="EMBL" id="EGF27616.1"/>
    </source>
</evidence>
<dbReference type="InterPro" id="IPR025403">
    <property type="entry name" value="TgpA-like_C"/>
</dbReference>
<feature type="region of interest" description="Disordered" evidence="1">
    <location>
        <begin position="88"/>
        <end position="118"/>
    </location>
</feature>
<dbReference type="PATRIC" id="fig|991778.3.peg.2607"/>
<dbReference type="Pfam" id="PF13559">
    <property type="entry name" value="DUF4129"/>
    <property type="match status" value="1"/>
</dbReference>
<evidence type="ECO:0000259" key="3">
    <source>
        <dbReference type="Pfam" id="PF13559"/>
    </source>
</evidence>
<dbReference type="AlphaFoldDB" id="F2ARW6"/>
<keyword evidence="2" id="KW-0472">Membrane</keyword>
<dbReference type="RefSeq" id="WP_007326377.1">
    <property type="nucleotide sequence ID" value="NZ_AFAR01000133.1"/>
</dbReference>
<keyword evidence="2" id="KW-0812">Transmembrane</keyword>
<reference evidence="4 5" key="1">
    <citation type="journal article" date="2013" name="Mar. Genomics">
        <title>Expression of sulfatases in Rhodopirellula baltica and the diversity of sulfatases in the genus Rhodopirellula.</title>
        <authorList>
            <person name="Wegner C.E."/>
            <person name="Richter-Heitmann T."/>
            <person name="Klindworth A."/>
            <person name="Klockow C."/>
            <person name="Richter M."/>
            <person name="Achstetter T."/>
            <person name="Glockner F.O."/>
            <person name="Harder J."/>
        </authorList>
    </citation>
    <scope>NUCLEOTIDE SEQUENCE [LARGE SCALE GENOMIC DNA]</scope>
    <source>
        <strain evidence="4 5">WH47</strain>
    </source>
</reference>